<dbReference type="AlphaFoldDB" id="A0A9D7FFS5"/>
<dbReference type="Proteomes" id="UP000886602">
    <property type="component" value="Unassembled WGS sequence"/>
</dbReference>
<dbReference type="PANTHER" id="PTHR34404">
    <property type="entry name" value="REGULATORY PROTEIN, FMDB FAMILY"/>
    <property type="match status" value="1"/>
</dbReference>
<sequence length="95" mass="9525">MPIYAYRCDACAFQKDHLQKLSDPVLSTCPECGAEAYAKQVTAAGFQLKGNGWYATDFKGGSTPPAAAPAKATESAPPCAGGSGTCASAGTCAGS</sequence>
<name>A0A9D7FFS5_9RHOO</name>
<evidence type="ECO:0000256" key="1">
    <source>
        <dbReference type="SAM" id="MobiDB-lite"/>
    </source>
</evidence>
<feature type="domain" description="Putative regulatory protein FmdB zinc ribbon" evidence="2">
    <location>
        <begin position="1"/>
        <end position="42"/>
    </location>
</feature>
<dbReference type="SMART" id="SM00834">
    <property type="entry name" value="CxxC_CXXC_SSSS"/>
    <property type="match status" value="1"/>
</dbReference>
<protein>
    <submittedName>
        <fullName evidence="3">Zinc ribbon domain-containing protein</fullName>
    </submittedName>
</protein>
<proteinExistence type="predicted"/>
<organism evidence="3 4">
    <name type="scientific">Candidatus Propionivibrio dominans</name>
    <dbReference type="NCBI Taxonomy" id="2954373"/>
    <lineage>
        <taxon>Bacteria</taxon>
        <taxon>Pseudomonadati</taxon>
        <taxon>Pseudomonadota</taxon>
        <taxon>Betaproteobacteria</taxon>
        <taxon>Rhodocyclales</taxon>
        <taxon>Rhodocyclaceae</taxon>
        <taxon>Propionivibrio</taxon>
    </lineage>
</organism>
<evidence type="ECO:0000259" key="2">
    <source>
        <dbReference type="SMART" id="SM00834"/>
    </source>
</evidence>
<dbReference type="EMBL" id="JADJNC010000064">
    <property type="protein sequence ID" value="MBK7425158.1"/>
    <property type="molecule type" value="Genomic_DNA"/>
</dbReference>
<feature type="region of interest" description="Disordered" evidence="1">
    <location>
        <begin position="65"/>
        <end position="95"/>
    </location>
</feature>
<gene>
    <name evidence="3" type="ORF">IPJ48_19945</name>
</gene>
<evidence type="ECO:0000313" key="3">
    <source>
        <dbReference type="EMBL" id="MBK7425158.1"/>
    </source>
</evidence>
<evidence type="ECO:0000313" key="4">
    <source>
        <dbReference type="Proteomes" id="UP000886602"/>
    </source>
</evidence>
<comment type="caution">
    <text evidence="3">The sequence shown here is derived from an EMBL/GenBank/DDBJ whole genome shotgun (WGS) entry which is preliminary data.</text>
</comment>
<dbReference type="PANTHER" id="PTHR34404:SF2">
    <property type="entry name" value="CONSERVED SERINE RICH PROTEIN"/>
    <property type="match status" value="1"/>
</dbReference>
<dbReference type="Pfam" id="PF09723">
    <property type="entry name" value="Zn_ribbon_8"/>
    <property type="match status" value="1"/>
</dbReference>
<reference evidence="3" key="1">
    <citation type="submission" date="2020-10" db="EMBL/GenBank/DDBJ databases">
        <title>Connecting structure to function with the recovery of over 1000 high-quality activated sludge metagenome-assembled genomes encoding full-length rRNA genes using long-read sequencing.</title>
        <authorList>
            <person name="Singleton C.M."/>
            <person name="Petriglieri F."/>
            <person name="Kristensen J.M."/>
            <person name="Kirkegaard R.H."/>
            <person name="Michaelsen T.Y."/>
            <person name="Andersen M.H."/>
            <person name="Karst S.M."/>
            <person name="Dueholm M.S."/>
            <person name="Nielsen P.H."/>
            <person name="Albertsen M."/>
        </authorList>
    </citation>
    <scope>NUCLEOTIDE SEQUENCE</scope>
    <source>
        <strain evidence="3">EsbW_18-Q3-R4-48_MAXAC.044</strain>
    </source>
</reference>
<dbReference type="NCBIfam" id="TIGR02605">
    <property type="entry name" value="CxxC_CxxC_SSSS"/>
    <property type="match status" value="1"/>
</dbReference>
<dbReference type="InterPro" id="IPR013429">
    <property type="entry name" value="Regulatory_FmdB_Zinc_ribbon"/>
</dbReference>
<accession>A0A9D7FFS5</accession>